<dbReference type="PANTHER" id="PTHR32294">
    <property type="entry name" value="DNA POLYMERASE III SUBUNIT ALPHA"/>
    <property type="match status" value="1"/>
</dbReference>
<dbReference type="InterPro" id="IPR029460">
    <property type="entry name" value="DNAPol_HHH"/>
</dbReference>
<dbReference type="Gene3D" id="1.10.10.1600">
    <property type="entry name" value="Bacterial DNA polymerase III alpha subunit, thumb domain"/>
    <property type="match status" value="1"/>
</dbReference>
<dbReference type="EMBL" id="JACETM010000001">
    <property type="protein sequence ID" value="MBA4723655.1"/>
    <property type="molecule type" value="Genomic_DNA"/>
</dbReference>
<evidence type="ECO:0000256" key="4">
    <source>
        <dbReference type="ARBA" id="ARBA00022490"/>
    </source>
</evidence>
<accession>A0A838YWA7</accession>
<evidence type="ECO:0000256" key="9">
    <source>
        <dbReference type="ARBA" id="ARBA00049244"/>
    </source>
</evidence>
<keyword evidence="8" id="KW-0239">DNA-directed DNA polymerase</keyword>
<dbReference type="NCBIfam" id="TIGR00594">
    <property type="entry name" value="polc"/>
    <property type="match status" value="1"/>
</dbReference>
<sequence>MSSPFSHLRVSSEFSITHGLLTIDQIVDKAKEYSTPSVALTDNLNMFGLVKFFNKCEAAGIKPISGSSIKVIFDGDDMPYELLCLAKSNKGHRSLMKIISKAHNNYNFSSPIISFKDLCELKDDLIVISGGRSSHIFELVRNERVQDLDLKLESFMKNFGDDFVLEIQNTKRLNEIDYIRKILPIAASRSIPVIATNDVMFAHRDDYDIHETKVCINTGRTLDDPNREKVFSSEQYFKSSDEMHELFGDFEEVLSNTNEIAKRCNVSIDTKEYFLPEYPVPNEHNFDSFLKELATKNLKQFINDLDESVQNEYLKRLDYELDQIKTMGFSSYFLIVYDFIEWSKNNEVPVGPGRGSGAGSLVAFAIGITALDPIEHGLLFERFLNPERLSMPDFDIDFCMEKRDKVIDYVSNKYGSGAVSQIATFGTMAARAVVRDVARALGRPYALGDRISKMIPFAPGMTLDKARKEQPIFEQTIKNDSEVREVVDLSYKLEGIARNVGKHAGGVVIAPGSISDFCPVYNDRQSQSVMTQFDKDDVEKIGLVKFDFLGLRTLTVIDRALKSINSSNSKKEIDLNKIPLNDPKVFELLSSGKTMAVFQLESSGMRDLIKRLQPTKFEEIVALLALYRPGPLDSGMHDQFVDRKHGKTPVTYPHELLEPVLSETYGVILYQEQVMEAARVLANFSLGEADILRRAMGKKKVEEMEQQRKYFKEGCEKNNIKPAVAERIFDLIEKFAGYGFNKSHSAAYALISYQTAYLKTYYPEHFMAAVLSTELGNTDKIYALTQECKRMNIDVLNPNILSSSKRFIVNKSNQIEYGLGAIKGVADSFIKHVCKIRETNKFKDLWDFSKKVDIKLGGKKSLEALAQSGAFDKIAPSRTIAIASVVDMLRDGSNKLNSNEQKSGDLFANIEQDFDPYAKYKDFKELSLSEQLSLEKKSLGYYLSGHPVNAIKKQIDVLRSSLIGNLNIDSKKGSIVGLINSVRQIRDRSGKPLTFVNFDDGTGTMDGVIASDVLENCHKILKEGAILVLKGAIEIDDYRSKEMGISSFRMRVKDIKLVDEELSKKLKTIEIDLSLSKIRDLDELSKIISSIDDDFWINALGCKINIKVITDESEAIIELGNKYNFVPDLDKLSKLIDIFGIDSLNFKK</sequence>
<dbReference type="Proteomes" id="UP000585327">
    <property type="component" value="Unassembled WGS sequence"/>
</dbReference>
<dbReference type="InterPro" id="IPR004365">
    <property type="entry name" value="NA-bd_OB_tRNA"/>
</dbReference>
<keyword evidence="5 11" id="KW-0808">Transferase</keyword>
<comment type="caution">
    <text evidence="11">The sequence shown here is derived from an EMBL/GenBank/DDBJ whole genome shotgun (WGS) entry which is preliminary data.</text>
</comment>
<dbReference type="InterPro" id="IPR004013">
    <property type="entry name" value="PHP_dom"/>
</dbReference>
<dbReference type="SUPFAM" id="SSF89550">
    <property type="entry name" value="PHP domain-like"/>
    <property type="match status" value="1"/>
</dbReference>
<dbReference type="InterPro" id="IPR040982">
    <property type="entry name" value="DNA_pol3_finger"/>
</dbReference>
<dbReference type="InterPro" id="IPR004805">
    <property type="entry name" value="DnaE2/DnaE/PolC"/>
</dbReference>
<evidence type="ECO:0000313" key="12">
    <source>
        <dbReference type="Proteomes" id="UP000585327"/>
    </source>
</evidence>
<dbReference type="CDD" id="cd04485">
    <property type="entry name" value="DnaE_OBF"/>
    <property type="match status" value="1"/>
</dbReference>
<dbReference type="GO" id="GO:0003887">
    <property type="term" value="F:DNA-directed DNA polymerase activity"/>
    <property type="evidence" value="ECO:0007669"/>
    <property type="project" value="UniProtKB-KW"/>
</dbReference>
<protein>
    <recommendedName>
        <fullName evidence="3">DNA polymerase III subunit alpha</fullName>
        <ecNumber evidence="2">2.7.7.7</ecNumber>
    </recommendedName>
</protein>
<dbReference type="InterPro" id="IPR003141">
    <property type="entry name" value="Pol/His_phosphatase_N"/>
</dbReference>
<organism evidence="11 12">
    <name type="scientific">SAR86 cluster bacterium</name>
    <dbReference type="NCBI Taxonomy" id="2030880"/>
    <lineage>
        <taxon>Bacteria</taxon>
        <taxon>Pseudomonadati</taxon>
        <taxon>Pseudomonadota</taxon>
        <taxon>Gammaproteobacteria</taxon>
        <taxon>SAR86 cluster</taxon>
    </lineage>
</organism>
<name>A0A838YWA7_9GAMM</name>
<dbReference type="EC" id="2.7.7.7" evidence="2"/>
<gene>
    <name evidence="11" type="primary">dnaE</name>
    <name evidence="11" type="ORF">H2021_00405</name>
</gene>
<dbReference type="InterPro" id="IPR011708">
    <property type="entry name" value="DNA_pol3_alpha_NTPase_dom"/>
</dbReference>
<evidence type="ECO:0000256" key="8">
    <source>
        <dbReference type="ARBA" id="ARBA00022932"/>
    </source>
</evidence>
<dbReference type="GO" id="GO:0003676">
    <property type="term" value="F:nucleic acid binding"/>
    <property type="evidence" value="ECO:0007669"/>
    <property type="project" value="InterPro"/>
</dbReference>
<proteinExistence type="predicted"/>
<evidence type="ECO:0000259" key="10">
    <source>
        <dbReference type="SMART" id="SM00481"/>
    </source>
</evidence>
<dbReference type="Pfam" id="PF02811">
    <property type="entry name" value="PHP"/>
    <property type="match status" value="1"/>
</dbReference>
<dbReference type="GO" id="GO:0008408">
    <property type="term" value="F:3'-5' exonuclease activity"/>
    <property type="evidence" value="ECO:0007669"/>
    <property type="project" value="InterPro"/>
</dbReference>
<keyword evidence="6 11" id="KW-0548">Nucleotidyltransferase</keyword>
<dbReference type="PANTHER" id="PTHR32294:SF0">
    <property type="entry name" value="DNA POLYMERASE III SUBUNIT ALPHA"/>
    <property type="match status" value="1"/>
</dbReference>
<evidence type="ECO:0000256" key="5">
    <source>
        <dbReference type="ARBA" id="ARBA00022679"/>
    </source>
</evidence>
<comment type="catalytic activity">
    <reaction evidence="9">
        <text>DNA(n) + a 2'-deoxyribonucleoside 5'-triphosphate = DNA(n+1) + diphosphate</text>
        <dbReference type="Rhea" id="RHEA:22508"/>
        <dbReference type="Rhea" id="RHEA-COMP:17339"/>
        <dbReference type="Rhea" id="RHEA-COMP:17340"/>
        <dbReference type="ChEBI" id="CHEBI:33019"/>
        <dbReference type="ChEBI" id="CHEBI:61560"/>
        <dbReference type="ChEBI" id="CHEBI:173112"/>
        <dbReference type="EC" id="2.7.7.7"/>
    </reaction>
</comment>
<reference evidence="11 12" key="1">
    <citation type="submission" date="2020-06" db="EMBL/GenBank/DDBJ databases">
        <title>Dysbiosis in marine aquaculture revealed through microbiome analysis: reverse ecology for environmental sustainability.</title>
        <authorList>
            <person name="Haro-Moreno J.M."/>
            <person name="Coutinho F.H."/>
            <person name="Zaragoza-Solas A."/>
            <person name="Picazo A."/>
            <person name="Almagro-Moreno S."/>
            <person name="Lopez-Perez M."/>
        </authorList>
    </citation>
    <scope>NUCLEOTIDE SEQUENCE [LARGE SCALE GENOMIC DNA]</scope>
    <source>
        <strain evidence="11">MCMED-G42</strain>
    </source>
</reference>
<dbReference type="GO" id="GO:0006260">
    <property type="term" value="P:DNA replication"/>
    <property type="evidence" value="ECO:0007669"/>
    <property type="project" value="UniProtKB-KW"/>
</dbReference>
<dbReference type="AlphaFoldDB" id="A0A838YWA7"/>
<dbReference type="Gene3D" id="1.10.150.870">
    <property type="match status" value="1"/>
</dbReference>
<feature type="domain" description="Polymerase/histidinol phosphatase N-terminal" evidence="10">
    <location>
        <begin position="6"/>
        <end position="73"/>
    </location>
</feature>
<evidence type="ECO:0000313" key="11">
    <source>
        <dbReference type="EMBL" id="MBA4723655.1"/>
    </source>
</evidence>
<evidence type="ECO:0000256" key="2">
    <source>
        <dbReference type="ARBA" id="ARBA00012417"/>
    </source>
</evidence>
<dbReference type="InterPro" id="IPR041931">
    <property type="entry name" value="DNA_pol3_alpha_thumb_dom"/>
</dbReference>
<keyword evidence="7" id="KW-0235">DNA replication</keyword>
<dbReference type="Gene3D" id="3.20.20.140">
    <property type="entry name" value="Metal-dependent hydrolases"/>
    <property type="match status" value="1"/>
</dbReference>
<dbReference type="SMART" id="SM00481">
    <property type="entry name" value="POLIIIAc"/>
    <property type="match status" value="1"/>
</dbReference>
<dbReference type="GO" id="GO:0005737">
    <property type="term" value="C:cytoplasm"/>
    <property type="evidence" value="ECO:0007669"/>
    <property type="project" value="UniProtKB-SubCell"/>
</dbReference>
<keyword evidence="4" id="KW-0963">Cytoplasm</keyword>
<dbReference type="Pfam" id="PF17657">
    <property type="entry name" value="DNA_pol3_finger"/>
    <property type="match status" value="1"/>
</dbReference>
<dbReference type="NCBIfam" id="NF004226">
    <property type="entry name" value="PRK05673.1"/>
    <property type="match status" value="1"/>
</dbReference>
<dbReference type="Pfam" id="PF07733">
    <property type="entry name" value="DNA_pol3_alpha"/>
    <property type="match status" value="1"/>
</dbReference>
<dbReference type="Pfam" id="PF01336">
    <property type="entry name" value="tRNA_anti-codon"/>
    <property type="match status" value="1"/>
</dbReference>
<dbReference type="InterPro" id="IPR016195">
    <property type="entry name" value="Pol/histidinol_Pase-like"/>
</dbReference>
<comment type="subcellular location">
    <subcellularLocation>
        <location evidence="1">Cytoplasm</location>
    </subcellularLocation>
</comment>
<evidence type="ECO:0000256" key="6">
    <source>
        <dbReference type="ARBA" id="ARBA00022695"/>
    </source>
</evidence>
<evidence type="ECO:0000256" key="3">
    <source>
        <dbReference type="ARBA" id="ARBA00019114"/>
    </source>
</evidence>
<evidence type="ECO:0000256" key="1">
    <source>
        <dbReference type="ARBA" id="ARBA00004496"/>
    </source>
</evidence>
<evidence type="ECO:0000256" key="7">
    <source>
        <dbReference type="ARBA" id="ARBA00022705"/>
    </source>
</evidence>
<dbReference type="Pfam" id="PF14579">
    <property type="entry name" value="HHH_6"/>
    <property type="match status" value="1"/>
</dbReference>